<dbReference type="Gene3D" id="3.80.10.10">
    <property type="entry name" value="Ribonuclease Inhibitor"/>
    <property type="match status" value="1"/>
</dbReference>
<reference evidence="2" key="2">
    <citation type="submission" date="2020-05" db="UniProtKB">
        <authorList>
            <consortium name="EnsemblMetazoa"/>
        </authorList>
    </citation>
    <scope>IDENTIFICATION</scope>
    <source>
        <strain evidence="2">IAEA</strain>
    </source>
</reference>
<dbReference type="VEuPathDB" id="VectorBase:GBRI021797"/>
<proteinExistence type="predicted"/>
<evidence type="ECO:0000313" key="2">
    <source>
        <dbReference type="EnsemblMetazoa" id="GBRI021797-PA"/>
    </source>
</evidence>
<protein>
    <recommendedName>
        <fullName evidence="4">F-box domain-containing protein</fullName>
    </recommendedName>
</protein>
<sequence>MSNSENKNLCKASDGDRRRNPGYGLVIKKRKKESIQLEAVESNDLMNNLPGSSVRCGDNALIPELPNEELDATSVSNLMQVDLTKFSKLKSLLMPSLGNFELKSILTQMRGIRLEKLRIDAYSVDSLNVLETQAPSLRYLHVYLGNYFETTLAHRLQEIFKKFVQLEELDIKIGGREYMRVVLENLPKENRLKSIALDISEHDDHELLQLLLRKWSSSLECIDLKCDIRQDNVKRLNLANEKIRSLDVSVDAVNSQDLLYCIASKANITLTKLSLEACPKGTLFGDLVQRLPHLTSLELSTHGLTDDEMEYIFHYLINLRHLHLAPCIDLSCIKYLPSKANISNLKRLQSLESCWCPFKMLHISSPNFEFKELNCLNLASCRRTPVLPTVVHFKNYFPALEKLSVERYYTPSTDAREMRKSFPRLRRYHNSRCMVFFV</sequence>
<dbReference type="InterPro" id="IPR032675">
    <property type="entry name" value="LRR_dom_sf"/>
</dbReference>
<dbReference type="Proteomes" id="UP000091820">
    <property type="component" value="Unassembled WGS sequence"/>
</dbReference>
<accession>A0A1A9WJ75</accession>
<dbReference type="SUPFAM" id="SSF52047">
    <property type="entry name" value="RNI-like"/>
    <property type="match status" value="1"/>
</dbReference>
<evidence type="ECO:0000313" key="3">
    <source>
        <dbReference type="Proteomes" id="UP000091820"/>
    </source>
</evidence>
<dbReference type="AlphaFoldDB" id="A0A1A9WJ75"/>
<dbReference type="EnsemblMetazoa" id="GBRI021797-RA">
    <property type="protein sequence ID" value="GBRI021797-PA"/>
    <property type="gene ID" value="GBRI021797"/>
</dbReference>
<keyword evidence="3" id="KW-1185">Reference proteome</keyword>
<evidence type="ECO:0000256" key="1">
    <source>
        <dbReference type="SAM" id="MobiDB-lite"/>
    </source>
</evidence>
<evidence type="ECO:0008006" key="4">
    <source>
        <dbReference type="Google" id="ProtNLM"/>
    </source>
</evidence>
<feature type="region of interest" description="Disordered" evidence="1">
    <location>
        <begin position="1"/>
        <end position="22"/>
    </location>
</feature>
<organism evidence="2 3">
    <name type="scientific">Glossina brevipalpis</name>
    <dbReference type="NCBI Taxonomy" id="37001"/>
    <lineage>
        <taxon>Eukaryota</taxon>
        <taxon>Metazoa</taxon>
        <taxon>Ecdysozoa</taxon>
        <taxon>Arthropoda</taxon>
        <taxon>Hexapoda</taxon>
        <taxon>Insecta</taxon>
        <taxon>Pterygota</taxon>
        <taxon>Neoptera</taxon>
        <taxon>Endopterygota</taxon>
        <taxon>Diptera</taxon>
        <taxon>Brachycera</taxon>
        <taxon>Muscomorpha</taxon>
        <taxon>Hippoboscoidea</taxon>
        <taxon>Glossinidae</taxon>
        <taxon>Glossina</taxon>
    </lineage>
</organism>
<reference evidence="3" key="1">
    <citation type="submission" date="2014-03" db="EMBL/GenBank/DDBJ databases">
        <authorList>
            <person name="Aksoy S."/>
            <person name="Warren W."/>
            <person name="Wilson R.K."/>
        </authorList>
    </citation>
    <scope>NUCLEOTIDE SEQUENCE [LARGE SCALE GENOMIC DNA]</scope>
    <source>
        <strain evidence="3">IAEA</strain>
    </source>
</reference>
<name>A0A1A9WJ75_9MUSC</name>